<reference evidence="2" key="1">
    <citation type="submission" date="2023-06" db="EMBL/GenBank/DDBJ databases">
        <title>Genome-scale phylogeny and comparative genomics of the fungal order Sordariales.</title>
        <authorList>
            <consortium name="Lawrence Berkeley National Laboratory"/>
            <person name="Hensen N."/>
            <person name="Bonometti L."/>
            <person name="Westerberg I."/>
            <person name="Brannstrom I.O."/>
            <person name="Guillou S."/>
            <person name="Cros-Aarteil S."/>
            <person name="Calhoun S."/>
            <person name="Haridas S."/>
            <person name="Kuo A."/>
            <person name="Mondo S."/>
            <person name="Pangilinan J."/>
            <person name="Riley R."/>
            <person name="Labutti K."/>
            <person name="Andreopoulos B."/>
            <person name="Lipzen A."/>
            <person name="Chen C."/>
            <person name="Yanf M."/>
            <person name="Daum C."/>
            <person name="Ng V."/>
            <person name="Clum A."/>
            <person name="Steindorff A."/>
            <person name="Ohm R."/>
            <person name="Martin F."/>
            <person name="Silar P."/>
            <person name="Natvig D."/>
            <person name="Lalanne C."/>
            <person name="Gautier V."/>
            <person name="Ament-Velasquez S.L."/>
            <person name="Kruys A."/>
            <person name="Hutchinson M.I."/>
            <person name="Powell A.J."/>
            <person name="Barry K."/>
            <person name="Miller A.N."/>
            <person name="Grigoriev I.V."/>
            <person name="Debuchy R."/>
            <person name="Gladieux P."/>
            <person name="Thoren M.H."/>
            <person name="Johannesson H."/>
        </authorList>
    </citation>
    <scope>NUCLEOTIDE SEQUENCE</scope>
    <source>
        <strain evidence="2">PSN4</strain>
    </source>
</reference>
<protein>
    <recommendedName>
        <fullName evidence="1">Heterokaryon incompatibility domain-containing protein</fullName>
    </recommendedName>
</protein>
<dbReference type="EMBL" id="MU839832">
    <property type="protein sequence ID" value="KAK1756423.1"/>
    <property type="molecule type" value="Genomic_DNA"/>
</dbReference>
<gene>
    <name evidence="2" type="ORF">QBC47DRAFT_186046</name>
</gene>
<sequence length="588" mass="67651">MRLINIDTLELEEFVGRELPPYFILSHTWSDDEISYQEYLWLQNHAEEAKLGILDEFPPRQRARLEAKNTALRGRSGFSKITSFVGLCKRIRDEAIIAKRPDRERASYAWVDTCCINKESSAELSEAINTMYKWYWDAHRCIAYLNDVDDTDYESHGFRRTRWFTRGWTLQELLAPDELEFYNRNWNYMTTKSKAASAIQRITGISSMAFRNRAYVDSNSRCVAERMSWAANRKTTRVEDEAYCLIGIFKVNMPLLYGEGDRAFQRLQQQIIANYDDQTIFAWGFGQPVTLIPSFEGVLAPSPSSFSHGVQRADRDMPFCPWNNLLETPYSMANVGLSITVPLFRLPIVANGVIRTYALLPAYLCGEYAICMPLCPTSHHEAPLEDVPDGAVFYRPRLESPIPLLREDEFGAVQFVRKSIVISSQRPSHGLRTKSFSSPYFSIFVSFSGGLGFIEAWSASASTYPIIQKKVRLFGSVETHQRAWHPAFFLFQKRLEDGGKKEYLVALLVDRDCQTVLWARVFSWRETLLSNKIYQDHISLAALFRAVPRLTEREAWSKDAIPRDDQIQILTKIQEDSRGSKVIFLNLT</sequence>
<evidence type="ECO:0000313" key="2">
    <source>
        <dbReference type="EMBL" id="KAK1756423.1"/>
    </source>
</evidence>
<keyword evidence="3" id="KW-1185">Reference proteome</keyword>
<comment type="caution">
    <text evidence="2">The sequence shown here is derived from an EMBL/GenBank/DDBJ whole genome shotgun (WGS) entry which is preliminary data.</text>
</comment>
<dbReference type="PANTHER" id="PTHR10622">
    <property type="entry name" value="HET DOMAIN-CONTAINING PROTEIN"/>
    <property type="match status" value="1"/>
</dbReference>
<dbReference type="InterPro" id="IPR010730">
    <property type="entry name" value="HET"/>
</dbReference>
<feature type="domain" description="Heterokaryon incompatibility" evidence="1">
    <location>
        <begin position="22"/>
        <end position="152"/>
    </location>
</feature>
<dbReference type="Proteomes" id="UP001239445">
    <property type="component" value="Unassembled WGS sequence"/>
</dbReference>
<dbReference type="AlphaFoldDB" id="A0AAJ0BG00"/>
<dbReference type="Pfam" id="PF06985">
    <property type="entry name" value="HET"/>
    <property type="match status" value="1"/>
</dbReference>
<organism evidence="2 3">
    <name type="scientific">Echria macrotheca</name>
    <dbReference type="NCBI Taxonomy" id="438768"/>
    <lineage>
        <taxon>Eukaryota</taxon>
        <taxon>Fungi</taxon>
        <taxon>Dikarya</taxon>
        <taxon>Ascomycota</taxon>
        <taxon>Pezizomycotina</taxon>
        <taxon>Sordariomycetes</taxon>
        <taxon>Sordariomycetidae</taxon>
        <taxon>Sordariales</taxon>
        <taxon>Schizotheciaceae</taxon>
        <taxon>Echria</taxon>
    </lineage>
</organism>
<name>A0AAJ0BG00_9PEZI</name>
<proteinExistence type="predicted"/>
<accession>A0AAJ0BG00</accession>
<dbReference type="PANTHER" id="PTHR10622:SF10">
    <property type="entry name" value="HET DOMAIN-CONTAINING PROTEIN"/>
    <property type="match status" value="1"/>
</dbReference>
<evidence type="ECO:0000259" key="1">
    <source>
        <dbReference type="Pfam" id="PF06985"/>
    </source>
</evidence>
<evidence type="ECO:0000313" key="3">
    <source>
        <dbReference type="Proteomes" id="UP001239445"/>
    </source>
</evidence>